<organism evidence="1 2">
    <name type="scientific">Candidatus Francisella endociliophora</name>
    <dbReference type="NCBI Taxonomy" id="653937"/>
    <lineage>
        <taxon>Bacteria</taxon>
        <taxon>Pseudomonadati</taxon>
        <taxon>Pseudomonadota</taxon>
        <taxon>Gammaproteobacteria</taxon>
        <taxon>Thiotrichales</taxon>
        <taxon>Francisellaceae</taxon>
        <taxon>Francisella</taxon>
    </lineage>
</organism>
<dbReference type="AlphaFoldDB" id="A0A097EQA2"/>
<dbReference type="RefSeq" id="WP_040009962.1">
    <property type="nucleotide sequence ID" value="NZ_CP009574.1"/>
</dbReference>
<dbReference type="Proteomes" id="UP000029672">
    <property type="component" value="Chromosome"/>
</dbReference>
<dbReference type="KEGG" id="frf:LO80_07065"/>
<dbReference type="EMBL" id="CP009574">
    <property type="protein sequence ID" value="AIT09748.1"/>
    <property type="molecule type" value="Genomic_DNA"/>
</dbReference>
<reference evidence="1 2" key="1">
    <citation type="submission" date="2014-10" db="EMBL/GenBank/DDBJ databases">
        <title>Whole genome sequence of Francisella endociliophora strain FSC1006, isolated from a laboratory culture of the marine ciliate Euplotes raikovi.</title>
        <authorList>
            <person name="Granberg M."/>
            <person name="Backman S."/>
            <person name="Lundmark E."/>
            <person name="Nilsson E."/>
            <person name="Karlsson E."/>
            <person name="Thelaus J."/>
            <person name="Ohrman C."/>
            <person name="Larkeryd A."/>
            <person name="Stenberg P."/>
        </authorList>
    </citation>
    <scope>NUCLEOTIDE SEQUENCE [LARGE SCALE GENOMIC DNA]</scope>
    <source>
        <strain evidence="1 2">FSC1006</strain>
    </source>
</reference>
<accession>A0A097EQA2</accession>
<evidence type="ECO:0000313" key="2">
    <source>
        <dbReference type="Proteomes" id="UP000029672"/>
    </source>
</evidence>
<evidence type="ECO:0000313" key="1">
    <source>
        <dbReference type="EMBL" id="AIT09748.1"/>
    </source>
</evidence>
<protein>
    <submittedName>
        <fullName evidence="1">Uncharacterized protein</fullName>
    </submittedName>
</protein>
<gene>
    <name evidence="1" type="ORF">LO80_07065</name>
</gene>
<dbReference type="HOGENOM" id="CLU_743460_0_0_6"/>
<dbReference type="STRING" id="1547445.LO80_07065"/>
<proteinExistence type="predicted"/>
<name>A0A097EQA2_9GAMM</name>
<keyword evidence="2" id="KW-1185">Reference proteome</keyword>
<sequence length="372" mass="42775">MKNKIISNSWLIDKEQNYKISQILHNDKHPEGLDLYRYQVIKTCCISLSENGHILSMIKGNCKLVTTEHNLSLETGTHIYIPAETDIKIHAELGSEFILVSSPTKAQASGTDIIIRKEKFICSSALSNQMFRWILTPQYLSRRIFLFHDKTLLSKAGVPISWFRTTMFDVTGLPTNQDGTPVFKMSYNNHTEPNICYDIKGKASVRMAEHPYTKDNQKWLPWISLDNDSTYYLDETLADAEWVVTHNKEKKPLRNKHEVFIEQGGHVSLFCIFDPAPTGSERHSEGEYSEYQPLNQVVNTKAYDAYLSQIKTLDQAIDSLSLADARGEKPDIKDFNLYQQGINEQKHLEKSLFESLTNQGAKREKILRHWMI</sequence>